<dbReference type="EMBL" id="MN740210">
    <property type="protein sequence ID" value="QHT93750.1"/>
    <property type="molecule type" value="Genomic_DNA"/>
</dbReference>
<reference evidence="3" key="1">
    <citation type="journal article" date="2020" name="Nature">
        <title>Giant virus diversity and host interactions through global metagenomics.</title>
        <authorList>
            <person name="Schulz F."/>
            <person name="Roux S."/>
            <person name="Paez-Espino D."/>
            <person name="Jungbluth S."/>
            <person name="Walsh D.A."/>
            <person name="Denef V.J."/>
            <person name="McMahon K.D."/>
            <person name="Konstantinidis K.T."/>
            <person name="Eloe-Fadrosh E.A."/>
            <person name="Kyrpides N.C."/>
            <person name="Woyke T."/>
        </authorList>
    </citation>
    <scope>NUCLEOTIDE SEQUENCE</scope>
    <source>
        <strain evidence="3">GVMAG-M-3300024258-14</strain>
    </source>
</reference>
<accession>A0A6C0IMD3</accession>
<name>A0A6C0IMD3_9ZZZZ</name>
<keyword evidence="1" id="KW-0378">Hydrolase</keyword>
<dbReference type="Pfam" id="PF00293">
    <property type="entry name" value="NUDIX"/>
    <property type="match status" value="1"/>
</dbReference>
<sequence>MEVDPFKIKNSRPIISYGIVLCTYNKSENLIKYLFIRRRNTFGFIDFIKGNYTISNKFHLQNMFDEMTLNEKKMLQNNSFNEIWCNLWNYDINKKNFEKNSEYIKLNNKFNKVKEIKLIDEMIKKSQTLWEEPEWEFPKGRINSNEKHLECSIREFEEETGIKKDFINVIENILPFEENFIAINYKSYTYKYYLSYMKYDDCIKTNLDKYQKSEVSKLEWVTLEECIKKTRPYNLEKIKLITNINDVLLEYKLYNN</sequence>
<dbReference type="SUPFAM" id="SSF55811">
    <property type="entry name" value="Nudix"/>
    <property type="match status" value="1"/>
</dbReference>
<dbReference type="GO" id="GO:0004081">
    <property type="term" value="F:bis(5'-nucleosyl)-tetraphosphatase (asymmetrical) activity"/>
    <property type="evidence" value="ECO:0007669"/>
    <property type="project" value="TreeGrafter"/>
</dbReference>
<dbReference type="GO" id="GO:0006754">
    <property type="term" value="P:ATP biosynthetic process"/>
    <property type="evidence" value="ECO:0007669"/>
    <property type="project" value="TreeGrafter"/>
</dbReference>
<dbReference type="Gene3D" id="3.90.79.10">
    <property type="entry name" value="Nucleoside Triphosphate Pyrophosphohydrolase"/>
    <property type="match status" value="1"/>
</dbReference>
<organism evidence="3">
    <name type="scientific">viral metagenome</name>
    <dbReference type="NCBI Taxonomy" id="1070528"/>
    <lineage>
        <taxon>unclassified sequences</taxon>
        <taxon>metagenomes</taxon>
        <taxon>organismal metagenomes</taxon>
    </lineage>
</organism>
<dbReference type="InterPro" id="IPR015797">
    <property type="entry name" value="NUDIX_hydrolase-like_dom_sf"/>
</dbReference>
<dbReference type="GO" id="GO:0006167">
    <property type="term" value="P:AMP biosynthetic process"/>
    <property type="evidence" value="ECO:0007669"/>
    <property type="project" value="TreeGrafter"/>
</dbReference>
<dbReference type="PANTHER" id="PTHR21340:SF0">
    <property type="entry name" value="BIS(5'-NUCLEOSYL)-TETRAPHOSPHATASE [ASYMMETRICAL]"/>
    <property type="match status" value="1"/>
</dbReference>
<evidence type="ECO:0000259" key="2">
    <source>
        <dbReference type="PROSITE" id="PS51462"/>
    </source>
</evidence>
<feature type="domain" description="Nudix hydrolase" evidence="2">
    <location>
        <begin position="12"/>
        <end position="245"/>
    </location>
</feature>
<dbReference type="PANTHER" id="PTHR21340">
    <property type="entry name" value="DIADENOSINE 5,5-P1,P4-TETRAPHOSPHATE PYROPHOSPHOHYDROLASE MUTT"/>
    <property type="match status" value="1"/>
</dbReference>
<evidence type="ECO:0000256" key="1">
    <source>
        <dbReference type="ARBA" id="ARBA00022801"/>
    </source>
</evidence>
<dbReference type="AlphaFoldDB" id="A0A6C0IMD3"/>
<dbReference type="PROSITE" id="PS51462">
    <property type="entry name" value="NUDIX"/>
    <property type="match status" value="1"/>
</dbReference>
<protein>
    <recommendedName>
        <fullName evidence="2">Nudix hydrolase domain-containing protein</fullName>
    </recommendedName>
</protein>
<dbReference type="InterPro" id="IPR000086">
    <property type="entry name" value="NUDIX_hydrolase_dom"/>
</dbReference>
<dbReference type="InterPro" id="IPR051325">
    <property type="entry name" value="Nudix_hydrolase_domain"/>
</dbReference>
<proteinExistence type="predicted"/>
<evidence type="ECO:0000313" key="3">
    <source>
        <dbReference type="EMBL" id="QHT93750.1"/>
    </source>
</evidence>